<feature type="domain" description="UspA" evidence="4">
    <location>
        <begin position="155"/>
        <end position="294"/>
    </location>
</feature>
<dbReference type="InterPro" id="IPR014729">
    <property type="entry name" value="Rossmann-like_a/b/a_fold"/>
</dbReference>
<protein>
    <submittedName>
        <fullName evidence="5">Universal stress protein</fullName>
    </submittedName>
</protein>
<dbReference type="PANTHER" id="PTHR46268">
    <property type="entry name" value="STRESS RESPONSE PROTEIN NHAX"/>
    <property type="match status" value="1"/>
</dbReference>
<dbReference type="EMBL" id="BMMP01000015">
    <property type="protein sequence ID" value="GGO54701.1"/>
    <property type="molecule type" value="Genomic_DNA"/>
</dbReference>
<dbReference type="Pfam" id="PF00582">
    <property type="entry name" value="Usp"/>
    <property type="match status" value="2"/>
</dbReference>
<comment type="similarity">
    <text evidence="1">Belongs to the universal stress protein A family.</text>
</comment>
<dbReference type="InterPro" id="IPR006015">
    <property type="entry name" value="Universal_stress_UspA"/>
</dbReference>
<feature type="domain" description="UspA" evidence="4">
    <location>
        <begin position="6"/>
        <end position="146"/>
    </location>
</feature>
<evidence type="ECO:0000313" key="5">
    <source>
        <dbReference type="EMBL" id="GGO54701.1"/>
    </source>
</evidence>
<keyword evidence="2" id="KW-0547">Nucleotide-binding</keyword>
<evidence type="ECO:0000256" key="3">
    <source>
        <dbReference type="ARBA" id="ARBA00022840"/>
    </source>
</evidence>
<reference evidence="6" key="1">
    <citation type="journal article" date="2019" name="Int. J. Syst. Evol. Microbiol.">
        <title>The Global Catalogue of Microorganisms (GCM) 10K type strain sequencing project: providing services to taxonomists for standard genome sequencing and annotation.</title>
        <authorList>
            <consortium name="The Broad Institute Genomics Platform"/>
            <consortium name="The Broad Institute Genome Sequencing Center for Infectious Disease"/>
            <person name="Wu L."/>
            <person name="Ma J."/>
        </authorList>
    </citation>
    <scope>NUCLEOTIDE SEQUENCE [LARGE SCALE GENOMIC DNA]</scope>
    <source>
        <strain evidence="6">CGMCC 4.7178</strain>
    </source>
</reference>
<dbReference type="InterPro" id="IPR006016">
    <property type="entry name" value="UspA"/>
</dbReference>
<name>A0ABQ2MMH7_9ACTN</name>
<comment type="caution">
    <text evidence="5">The sequence shown here is derived from an EMBL/GenBank/DDBJ whole genome shotgun (WGS) entry which is preliminary data.</text>
</comment>
<evidence type="ECO:0000256" key="2">
    <source>
        <dbReference type="ARBA" id="ARBA00022741"/>
    </source>
</evidence>
<dbReference type="Gene3D" id="3.40.50.620">
    <property type="entry name" value="HUPs"/>
    <property type="match status" value="2"/>
</dbReference>
<evidence type="ECO:0000256" key="1">
    <source>
        <dbReference type="ARBA" id="ARBA00008791"/>
    </source>
</evidence>
<keyword evidence="6" id="KW-1185">Reference proteome</keyword>
<gene>
    <name evidence="5" type="ORF">GCM10012287_44260</name>
</gene>
<dbReference type="Proteomes" id="UP000631535">
    <property type="component" value="Unassembled WGS sequence"/>
</dbReference>
<evidence type="ECO:0000313" key="6">
    <source>
        <dbReference type="Proteomes" id="UP000631535"/>
    </source>
</evidence>
<dbReference type="SUPFAM" id="SSF52402">
    <property type="entry name" value="Adenine nucleotide alpha hydrolases-like"/>
    <property type="match status" value="2"/>
</dbReference>
<dbReference type="PRINTS" id="PR01438">
    <property type="entry name" value="UNVRSLSTRESS"/>
</dbReference>
<proteinExistence type="inferred from homology"/>
<dbReference type="PANTHER" id="PTHR46268:SF27">
    <property type="entry name" value="UNIVERSAL STRESS PROTEIN RV2623"/>
    <property type="match status" value="1"/>
</dbReference>
<keyword evidence="3" id="KW-0067">ATP-binding</keyword>
<organism evidence="5 6">
    <name type="scientific">Streptomyces daqingensis</name>
    <dbReference type="NCBI Taxonomy" id="1472640"/>
    <lineage>
        <taxon>Bacteria</taxon>
        <taxon>Bacillati</taxon>
        <taxon>Actinomycetota</taxon>
        <taxon>Actinomycetes</taxon>
        <taxon>Kitasatosporales</taxon>
        <taxon>Streptomycetaceae</taxon>
        <taxon>Streptomyces</taxon>
    </lineage>
</organism>
<evidence type="ECO:0000259" key="4">
    <source>
        <dbReference type="Pfam" id="PF00582"/>
    </source>
</evidence>
<sequence>MVDGPVTVGVDGSPSSIKAVEQGAEEARLRGATLRLLHAYTHPYVLPPAPLSATALPFGPAGEALREMGERYVTEAEERARAAAPQIDVSTEVVQGEVLSVLVDASETSSLMVVGRRGLGGFASLLLGSAGLHLSAHAHCPVMALRGTPKPSGDIVLGVDGSPAAQLATEFAFHEASLRGARLAATHVFSEWSVPLSPPEDESMPYARRPGSLREDEERLLSEALAGRPEKYPDVTVEHRCVRGATREKLIEASDSAQLLVVGARGRGGFSGLLLGSVSQAALHHARCPVVVARHSR</sequence>
<accession>A0ABQ2MMH7</accession>